<protein>
    <submittedName>
        <fullName evidence="1">Uncharacterized protein</fullName>
    </submittedName>
</protein>
<gene>
    <name evidence="2" type="ORF">UFOVP269_14</name>
    <name evidence="1" type="ORF">UFOVP98_57</name>
</gene>
<name>A0A6J5KZB8_9CAUD</name>
<dbReference type="EMBL" id="LR796217">
    <property type="protein sequence ID" value="CAB4127844.1"/>
    <property type="molecule type" value="Genomic_DNA"/>
</dbReference>
<accession>A0A6J5KZB8</accession>
<organism evidence="1">
    <name type="scientific">uncultured Caudovirales phage</name>
    <dbReference type="NCBI Taxonomy" id="2100421"/>
    <lineage>
        <taxon>Viruses</taxon>
        <taxon>Duplodnaviria</taxon>
        <taxon>Heunggongvirae</taxon>
        <taxon>Uroviricota</taxon>
        <taxon>Caudoviricetes</taxon>
        <taxon>Peduoviridae</taxon>
        <taxon>Maltschvirus</taxon>
        <taxon>Maltschvirus maltsch</taxon>
    </lineage>
</organism>
<sequence length="61" mass="7244">MNDFTKEELLMIRVSIQDTIIKNDPWENAALLSIHRRLKQKIEGMIENYCEIKIPTVAHYE</sequence>
<evidence type="ECO:0000313" key="1">
    <source>
        <dbReference type="EMBL" id="CAB4127844.1"/>
    </source>
</evidence>
<proteinExistence type="predicted"/>
<evidence type="ECO:0000313" key="2">
    <source>
        <dbReference type="EMBL" id="CAB4134141.1"/>
    </source>
</evidence>
<reference evidence="1" key="1">
    <citation type="submission" date="2020-04" db="EMBL/GenBank/DDBJ databases">
        <authorList>
            <person name="Chiriac C."/>
            <person name="Salcher M."/>
            <person name="Ghai R."/>
            <person name="Kavagutti S V."/>
        </authorList>
    </citation>
    <scope>NUCLEOTIDE SEQUENCE</scope>
</reference>
<dbReference type="EMBL" id="LR796283">
    <property type="protein sequence ID" value="CAB4134141.1"/>
    <property type="molecule type" value="Genomic_DNA"/>
</dbReference>